<keyword evidence="1" id="KW-0732">Signal</keyword>
<feature type="chain" id="PRO_5012797472" description="TraT complement resistance protein" evidence="1">
    <location>
        <begin position="24"/>
        <end position="251"/>
    </location>
</feature>
<evidence type="ECO:0008006" key="3">
    <source>
        <dbReference type="Google" id="ProtNLM"/>
    </source>
</evidence>
<organism evidence="2">
    <name type="scientific">Magnetococcus massalia (strain MO-1)</name>
    <dbReference type="NCBI Taxonomy" id="451514"/>
    <lineage>
        <taxon>Bacteria</taxon>
        <taxon>Pseudomonadati</taxon>
        <taxon>Pseudomonadota</taxon>
        <taxon>Magnetococcia</taxon>
        <taxon>Magnetococcales</taxon>
        <taxon>Magnetococcaceae</taxon>
        <taxon>Magnetococcus</taxon>
    </lineage>
</organism>
<sequence>MRWQKLVLMMAALLFLAGCNTHRVSERHVAMVKNPQTGISYGSLIGHYDYLIEPGDIENRLMVRIRNTSGDVAFNLHQFRSSIEAAYRSRGFEIVASRPYNYLVDINLDFSGQYTHRNRGRYEKLGLFGGAAMGYQTASSSRSTTEQESAIILGGVMGVGLARLIEGMDPEQIYIIESRFSMYEVEEPDEDARILYFGKKKKTKKRQKKKLKRITKRPIPVVVYAGGVNVEQAQVAGEVRQRLVRIYREIL</sequence>
<protein>
    <recommendedName>
        <fullName evidence="3">TraT complement resistance protein</fullName>
    </recommendedName>
</protein>
<evidence type="ECO:0000256" key="1">
    <source>
        <dbReference type="SAM" id="SignalP"/>
    </source>
</evidence>
<dbReference type="AlphaFoldDB" id="A0A1S7LKN9"/>
<proteinExistence type="predicted"/>
<feature type="signal peptide" evidence="1">
    <location>
        <begin position="1"/>
        <end position="23"/>
    </location>
</feature>
<name>A0A1S7LKN9_MAGMO</name>
<gene>
    <name evidence="2" type="ORF">MAGMO_2542</name>
</gene>
<reference evidence="2" key="1">
    <citation type="submission" date="2015-04" db="EMBL/GenBank/DDBJ databases">
        <authorList>
            <person name="Syromyatnikov M.Y."/>
            <person name="Popov V.N."/>
        </authorList>
    </citation>
    <scope>NUCLEOTIDE SEQUENCE</scope>
    <source>
        <strain evidence="2">MO-1</strain>
    </source>
</reference>
<dbReference type="PROSITE" id="PS51257">
    <property type="entry name" value="PROKAR_LIPOPROTEIN"/>
    <property type="match status" value="1"/>
</dbReference>
<accession>A0A1S7LKN9</accession>
<evidence type="ECO:0000313" key="2">
    <source>
        <dbReference type="EMBL" id="CRH06699.1"/>
    </source>
</evidence>
<dbReference type="EMBL" id="LO017727">
    <property type="protein sequence ID" value="CRH06699.1"/>
    <property type="molecule type" value="Genomic_DNA"/>
</dbReference>